<accession>A0A1I2F414</accession>
<feature type="transmembrane region" description="Helical" evidence="2">
    <location>
        <begin position="102"/>
        <end position="124"/>
    </location>
</feature>
<keyword evidence="4" id="KW-1185">Reference proteome</keyword>
<protein>
    <submittedName>
        <fullName evidence="3">Uncharacterized protein</fullName>
    </submittedName>
</protein>
<organism evidence="3 4">
    <name type="scientific">Actinoplanes philippinensis</name>
    <dbReference type="NCBI Taxonomy" id="35752"/>
    <lineage>
        <taxon>Bacteria</taxon>
        <taxon>Bacillati</taxon>
        <taxon>Actinomycetota</taxon>
        <taxon>Actinomycetes</taxon>
        <taxon>Micromonosporales</taxon>
        <taxon>Micromonosporaceae</taxon>
        <taxon>Actinoplanes</taxon>
    </lineage>
</organism>
<feature type="compositionally biased region" description="Low complexity" evidence="1">
    <location>
        <begin position="83"/>
        <end position="93"/>
    </location>
</feature>
<evidence type="ECO:0000313" key="3">
    <source>
        <dbReference type="EMBL" id="SFE99577.1"/>
    </source>
</evidence>
<dbReference type="AlphaFoldDB" id="A0A1I2F414"/>
<proteinExistence type="predicted"/>
<evidence type="ECO:0000313" key="4">
    <source>
        <dbReference type="Proteomes" id="UP000199645"/>
    </source>
</evidence>
<keyword evidence="2" id="KW-0472">Membrane</keyword>
<feature type="region of interest" description="Disordered" evidence="1">
    <location>
        <begin position="1"/>
        <end position="96"/>
    </location>
</feature>
<feature type="compositionally biased region" description="Pro residues" evidence="1">
    <location>
        <begin position="66"/>
        <end position="82"/>
    </location>
</feature>
<sequence>MSVFRASAGEPVHRPPEAPHPASPPGHRVPHQRASEHRYPDGPTEPLGTARDGPAPESRPREGAAPDPPAALIPRAATPPPIVVADPEPAVAPRPRRRRAGIVAAILLSLLALLASGAGVWLSWRAYQATRAPEPAFRAAPVIASVAARPPQPARYPVAYAKEPLRLQVACAAVLHLDLDEPRADAAEVLADLRYDGGCGTKPPQLGLGVGAAGGSRQVSADADAADCDRAIRTAPLGRGLAVEVKEGTAVCVLTAAAPAQLVLVEIIDVGGSGTAGLRATSWQVPGDR</sequence>
<dbReference type="Proteomes" id="UP000199645">
    <property type="component" value="Unassembled WGS sequence"/>
</dbReference>
<evidence type="ECO:0000256" key="1">
    <source>
        <dbReference type="SAM" id="MobiDB-lite"/>
    </source>
</evidence>
<evidence type="ECO:0000256" key="2">
    <source>
        <dbReference type="SAM" id="Phobius"/>
    </source>
</evidence>
<dbReference type="STRING" id="35752.SAMN05421541_10564"/>
<keyword evidence="2" id="KW-1133">Transmembrane helix</keyword>
<gene>
    <name evidence="3" type="ORF">SAMN05421541_10564</name>
</gene>
<name>A0A1I2F414_9ACTN</name>
<reference evidence="3 4" key="1">
    <citation type="submission" date="2016-10" db="EMBL/GenBank/DDBJ databases">
        <authorList>
            <person name="de Groot N.N."/>
        </authorList>
    </citation>
    <scope>NUCLEOTIDE SEQUENCE [LARGE SCALE GENOMIC DNA]</scope>
    <source>
        <strain evidence="3 4">DSM 43019</strain>
    </source>
</reference>
<keyword evidence="2" id="KW-0812">Transmembrane</keyword>
<dbReference type="EMBL" id="FONV01000005">
    <property type="protein sequence ID" value="SFE99577.1"/>
    <property type="molecule type" value="Genomic_DNA"/>
</dbReference>